<proteinExistence type="predicted"/>
<feature type="region of interest" description="Disordered" evidence="1">
    <location>
        <begin position="1"/>
        <end position="24"/>
    </location>
</feature>
<name>A0A0F8ZVB6_9ZZZZ</name>
<dbReference type="EMBL" id="LAZR01061285">
    <property type="protein sequence ID" value="KKK63881.1"/>
    <property type="molecule type" value="Genomic_DNA"/>
</dbReference>
<organism evidence="2">
    <name type="scientific">marine sediment metagenome</name>
    <dbReference type="NCBI Taxonomy" id="412755"/>
    <lineage>
        <taxon>unclassified sequences</taxon>
        <taxon>metagenomes</taxon>
        <taxon>ecological metagenomes</taxon>
    </lineage>
</organism>
<accession>A0A0F8ZVB6</accession>
<gene>
    <name evidence="2" type="ORF">LCGC14_2989800</name>
</gene>
<evidence type="ECO:0000256" key="1">
    <source>
        <dbReference type="SAM" id="MobiDB-lite"/>
    </source>
</evidence>
<reference evidence="2" key="1">
    <citation type="journal article" date="2015" name="Nature">
        <title>Complex archaea that bridge the gap between prokaryotes and eukaryotes.</title>
        <authorList>
            <person name="Spang A."/>
            <person name="Saw J.H."/>
            <person name="Jorgensen S.L."/>
            <person name="Zaremba-Niedzwiedzka K."/>
            <person name="Martijn J."/>
            <person name="Lind A.E."/>
            <person name="van Eijk R."/>
            <person name="Schleper C."/>
            <person name="Guy L."/>
            <person name="Ettema T.J."/>
        </authorList>
    </citation>
    <scope>NUCLEOTIDE SEQUENCE</scope>
</reference>
<sequence>PMADQDELEDIARAEDAPGGPWEDSELRLPIWLVWQLNTDGRVYLQAVTTNPQLAADYRTGLLKTESTVRAYVEPRETNHGFGLSMITPLLKNSGDLDRLKGEGETDG</sequence>
<dbReference type="AlphaFoldDB" id="A0A0F8ZVB6"/>
<feature type="non-terminal residue" evidence="2">
    <location>
        <position position="1"/>
    </location>
</feature>
<comment type="caution">
    <text evidence="2">The sequence shown here is derived from an EMBL/GenBank/DDBJ whole genome shotgun (WGS) entry which is preliminary data.</text>
</comment>
<evidence type="ECO:0000313" key="2">
    <source>
        <dbReference type="EMBL" id="KKK63881.1"/>
    </source>
</evidence>
<protein>
    <submittedName>
        <fullName evidence="2">Uncharacterized protein</fullName>
    </submittedName>
</protein>